<dbReference type="Proteomes" id="UP000807504">
    <property type="component" value="Unassembled WGS sequence"/>
</dbReference>
<gene>
    <name evidence="1" type="ORF">HNY73_018287</name>
</gene>
<organism evidence="1 2">
    <name type="scientific">Argiope bruennichi</name>
    <name type="common">Wasp spider</name>
    <name type="synonym">Aranea bruennichi</name>
    <dbReference type="NCBI Taxonomy" id="94029"/>
    <lineage>
        <taxon>Eukaryota</taxon>
        <taxon>Metazoa</taxon>
        <taxon>Ecdysozoa</taxon>
        <taxon>Arthropoda</taxon>
        <taxon>Chelicerata</taxon>
        <taxon>Arachnida</taxon>
        <taxon>Araneae</taxon>
        <taxon>Araneomorphae</taxon>
        <taxon>Entelegynae</taxon>
        <taxon>Araneoidea</taxon>
        <taxon>Araneidae</taxon>
        <taxon>Argiope</taxon>
    </lineage>
</organism>
<proteinExistence type="predicted"/>
<sequence length="67" mass="7603">MTLQILELSERIKHFKDVYGTVYIRRAVLRAALKMKLSGSLTKCIFVTIQDGGHLENSCDLDDKTFA</sequence>
<dbReference type="EMBL" id="JABXBU010002228">
    <property type="protein sequence ID" value="KAF8770798.1"/>
    <property type="molecule type" value="Genomic_DNA"/>
</dbReference>
<dbReference type="AlphaFoldDB" id="A0A8T0EHC0"/>
<protein>
    <submittedName>
        <fullName evidence="1">Uncharacterized protein</fullName>
    </submittedName>
</protein>
<accession>A0A8T0EHC0</accession>
<comment type="caution">
    <text evidence="1">The sequence shown here is derived from an EMBL/GenBank/DDBJ whole genome shotgun (WGS) entry which is preliminary data.</text>
</comment>
<name>A0A8T0EHC0_ARGBR</name>
<evidence type="ECO:0000313" key="1">
    <source>
        <dbReference type="EMBL" id="KAF8770798.1"/>
    </source>
</evidence>
<reference evidence="1" key="2">
    <citation type="submission" date="2020-06" db="EMBL/GenBank/DDBJ databases">
        <authorList>
            <person name="Sheffer M."/>
        </authorList>
    </citation>
    <scope>NUCLEOTIDE SEQUENCE</scope>
</reference>
<reference evidence="1" key="1">
    <citation type="journal article" date="2020" name="bioRxiv">
        <title>Chromosome-level reference genome of the European wasp spider Argiope bruennichi: a resource for studies on range expansion and evolutionary adaptation.</title>
        <authorList>
            <person name="Sheffer M.M."/>
            <person name="Hoppe A."/>
            <person name="Krehenwinkel H."/>
            <person name="Uhl G."/>
            <person name="Kuss A.W."/>
            <person name="Jensen L."/>
            <person name="Jensen C."/>
            <person name="Gillespie R.G."/>
            <person name="Hoff K.J."/>
            <person name="Prost S."/>
        </authorList>
    </citation>
    <scope>NUCLEOTIDE SEQUENCE</scope>
</reference>
<keyword evidence="2" id="KW-1185">Reference proteome</keyword>
<evidence type="ECO:0000313" key="2">
    <source>
        <dbReference type="Proteomes" id="UP000807504"/>
    </source>
</evidence>